<dbReference type="EMBL" id="CP053586">
    <property type="protein sequence ID" value="WNZ24261.1"/>
    <property type="molecule type" value="Genomic_DNA"/>
</dbReference>
<evidence type="ECO:0000313" key="2">
    <source>
        <dbReference type="EMBL" id="WNZ24261.1"/>
    </source>
</evidence>
<keyword evidence="1" id="KW-0472">Membrane</keyword>
<feature type="transmembrane region" description="Helical" evidence="1">
    <location>
        <begin position="56"/>
        <end position="76"/>
    </location>
</feature>
<keyword evidence="1" id="KW-0812">Transmembrane</keyword>
<reference evidence="2" key="1">
    <citation type="submission" date="2020-05" db="EMBL/GenBank/DDBJ databases">
        <authorList>
            <person name="Zhu T."/>
            <person name="Keshari N."/>
            <person name="Lu X."/>
        </authorList>
    </citation>
    <scope>NUCLEOTIDE SEQUENCE</scope>
    <source>
        <strain evidence="2">NK1-12</strain>
    </source>
</reference>
<proteinExistence type="predicted"/>
<feature type="transmembrane region" description="Helical" evidence="1">
    <location>
        <begin position="88"/>
        <end position="107"/>
    </location>
</feature>
<accession>A0AA96WL50</accession>
<organism evidence="2">
    <name type="scientific">Leptolyngbya sp. NK1-12</name>
    <dbReference type="NCBI Taxonomy" id="2547451"/>
    <lineage>
        <taxon>Bacteria</taxon>
        <taxon>Bacillati</taxon>
        <taxon>Cyanobacteriota</taxon>
        <taxon>Cyanophyceae</taxon>
        <taxon>Leptolyngbyales</taxon>
        <taxon>Leptolyngbyaceae</taxon>
        <taxon>Leptolyngbya group</taxon>
        <taxon>Leptolyngbya</taxon>
    </lineage>
</organism>
<protein>
    <submittedName>
        <fullName evidence="2">Peptide chain release factor 1</fullName>
    </submittedName>
</protein>
<sequence length="139" mass="15736">MNNPLRRLRQLPWVPLFLIALLTLFWASVLELLLVVSSRYVPLINAALRMLFSPPLNIIMQLAIAIGLGALAVVFLEIIYPQLVIDSGILWALVLCLFLILLARSILPIPTELLEPSYTMLIGNLVGIFLKGKPYWRRF</sequence>
<feature type="transmembrane region" description="Helical" evidence="1">
    <location>
        <begin position="113"/>
        <end position="130"/>
    </location>
</feature>
<name>A0AA96WL50_9CYAN</name>
<feature type="transmembrane region" description="Helical" evidence="1">
    <location>
        <begin position="12"/>
        <end position="36"/>
    </location>
</feature>
<dbReference type="AlphaFoldDB" id="A0AA96WL50"/>
<gene>
    <name evidence="2" type="ORF">HJG54_16295</name>
</gene>
<dbReference type="RefSeq" id="WP_316429984.1">
    <property type="nucleotide sequence ID" value="NZ_CP053586.1"/>
</dbReference>
<keyword evidence="1" id="KW-1133">Transmembrane helix</keyword>
<evidence type="ECO:0000256" key="1">
    <source>
        <dbReference type="SAM" id="Phobius"/>
    </source>
</evidence>